<sequence length="290" mass="31048">MPRARALSCLMSPLHGKRPAGDARRSSAACICCIGPHHKSSSGGGGGGCVPCLVPHADHSVRAPLTSCCGSSGGGDNLRGTPRTPRTPCTPTARRLCGVRSRTPRRGQAGCFPSSAPSAAATARTPRTPTTPIGRTQRACCVRGPGQGNTKLGRRRRWLRSTGQTTRRAARAGGDVKVYTTGLVEAAEEAVTKEEETSSNEEYALLCRQGFPREDVAAVTIQAYFRGHLARRAFKALKSLVRLQAVARGAYVRRQAEVAIHCMQAMVRLQMRVRARQMLTKPKEGQPLPS</sequence>
<comment type="function">
    <text evidence="3">May be involved in cooperative interactions with calmodulins or calmodulin-like proteins. Recruits calmodulin proteins to microtubules, thus being a potential scaffold in cellular signaling and trafficking. May associate with nucleic acids and regulate gene expression at the transcriptional or post-transcriptional level.</text>
</comment>
<evidence type="ECO:0000256" key="3">
    <source>
        <dbReference type="ARBA" id="ARBA00045534"/>
    </source>
</evidence>
<evidence type="ECO:0000313" key="6">
    <source>
        <dbReference type="Proteomes" id="UP000006038"/>
    </source>
</evidence>
<dbReference type="InterPro" id="IPR000048">
    <property type="entry name" value="IQ_motif_EF-hand-BS"/>
</dbReference>
<dbReference type="GO" id="GO:0005516">
    <property type="term" value="F:calmodulin binding"/>
    <property type="evidence" value="ECO:0007669"/>
    <property type="project" value="UniProtKB-KW"/>
</dbReference>
<comment type="similarity">
    <text evidence="2">Belongs to the IQD family.</text>
</comment>
<dbReference type="PANTHER" id="PTHR32295:SF108">
    <property type="entry name" value="PROTEIN IQ-DOMAIN 20"/>
    <property type="match status" value="1"/>
</dbReference>
<reference evidence="5" key="1">
    <citation type="journal article" date="2013" name="Nat. Commun.">
        <title>Whole-genome sequencing of Oryza brachyantha reveals mechanisms underlying Oryza genome evolution.</title>
        <authorList>
            <person name="Chen J."/>
            <person name="Huang Q."/>
            <person name="Gao D."/>
            <person name="Wang J."/>
            <person name="Lang Y."/>
            <person name="Liu T."/>
            <person name="Li B."/>
            <person name="Bai Z."/>
            <person name="Luis Goicoechea J."/>
            <person name="Liang C."/>
            <person name="Chen C."/>
            <person name="Zhang W."/>
            <person name="Sun S."/>
            <person name="Liao Y."/>
            <person name="Zhang X."/>
            <person name="Yang L."/>
            <person name="Song C."/>
            <person name="Wang M."/>
            <person name="Shi J."/>
            <person name="Liu G."/>
            <person name="Liu J."/>
            <person name="Zhou H."/>
            <person name="Zhou W."/>
            <person name="Yu Q."/>
            <person name="An N."/>
            <person name="Chen Y."/>
            <person name="Cai Q."/>
            <person name="Wang B."/>
            <person name="Liu B."/>
            <person name="Min J."/>
            <person name="Huang Y."/>
            <person name="Wu H."/>
            <person name="Li Z."/>
            <person name="Zhang Y."/>
            <person name="Yin Y."/>
            <person name="Song W."/>
            <person name="Jiang J."/>
            <person name="Jackson S.A."/>
            <person name="Wing R.A."/>
            <person name="Wang J."/>
            <person name="Chen M."/>
        </authorList>
    </citation>
    <scope>NUCLEOTIDE SEQUENCE [LARGE SCALE GENOMIC DNA]</scope>
    <source>
        <strain evidence="5">cv. IRGC 101232</strain>
    </source>
</reference>
<gene>
    <name evidence="5" type="primary">LOC102711410</name>
</gene>
<dbReference type="GeneID" id="102711410"/>
<keyword evidence="6" id="KW-1185">Reference proteome</keyword>
<dbReference type="AlphaFoldDB" id="J3LJP7"/>
<dbReference type="PROSITE" id="PS50096">
    <property type="entry name" value="IQ"/>
    <property type="match status" value="2"/>
</dbReference>
<proteinExistence type="inferred from homology"/>
<dbReference type="PANTHER" id="PTHR32295">
    <property type="entry name" value="IQ-DOMAIN 5-RELATED"/>
    <property type="match status" value="1"/>
</dbReference>
<name>J3LJP7_ORYBR</name>
<feature type="compositionally biased region" description="Low complexity" evidence="4">
    <location>
        <begin position="113"/>
        <end position="132"/>
    </location>
</feature>
<dbReference type="InterPro" id="IPR027417">
    <property type="entry name" value="P-loop_NTPase"/>
</dbReference>
<dbReference type="SUPFAM" id="SSF52540">
    <property type="entry name" value="P-loop containing nucleoside triphosphate hydrolases"/>
    <property type="match status" value="1"/>
</dbReference>
<evidence type="ECO:0000256" key="4">
    <source>
        <dbReference type="SAM" id="MobiDB-lite"/>
    </source>
</evidence>
<dbReference type="SMART" id="SM00015">
    <property type="entry name" value="IQ"/>
    <property type="match status" value="1"/>
</dbReference>
<evidence type="ECO:0000313" key="5">
    <source>
        <dbReference type="EnsemblPlants" id="OB03G12730.1"/>
    </source>
</evidence>
<evidence type="ECO:0008006" key="7">
    <source>
        <dbReference type="Google" id="ProtNLM"/>
    </source>
</evidence>
<dbReference type="Gene3D" id="1.20.5.190">
    <property type="match status" value="1"/>
</dbReference>
<dbReference type="eggNOG" id="ENOG502S4SI">
    <property type="taxonomic scope" value="Eukaryota"/>
</dbReference>
<dbReference type="KEGG" id="obr:102711410"/>
<organism evidence="5">
    <name type="scientific">Oryza brachyantha</name>
    <name type="common">malo sina</name>
    <dbReference type="NCBI Taxonomy" id="4533"/>
    <lineage>
        <taxon>Eukaryota</taxon>
        <taxon>Viridiplantae</taxon>
        <taxon>Streptophyta</taxon>
        <taxon>Embryophyta</taxon>
        <taxon>Tracheophyta</taxon>
        <taxon>Spermatophyta</taxon>
        <taxon>Magnoliopsida</taxon>
        <taxon>Liliopsida</taxon>
        <taxon>Poales</taxon>
        <taxon>Poaceae</taxon>
        <taxon>BOP clade</taxon>
        <taxon>Oryzoideae</taxon>
        <taxon>Oryzeae</taxon>
        <taxon>Oryzinae</taxon>
        <taxon>Oryza</taxon>
    </lineage>
</organism>
<keyword evidence="1" id="KW-0112">Calmodulin-binding</keyword>
<accession>J3LJP7</accession>
<dbReference type="Proteomes" id="UP000006038">
    <property type="component" value="Chromosome 3"/>
</dbReference>
<reference evidence="5" key="2">
    <citation type="submission" date="2013-04" db="UniProtKB">
        <authorList>
            <consortium name="EnsemblPlants"/>
        </authorList>
    </citation>
    <scope>IDENTIFICATION</scope>
</reference>
<dbReference type="OMA" id="GQVCCFP"/>
<evidence type="ECO:0000256" key="2">
    <source>
        <dbReference type="ARBA" id="ARBA00024341"/>
    </source>
</evidence>
<dbReference type="RefSeq" id="XP_006649348.1">
    <property type="nucleotide sequence ID" value="XM_006649285.2"/>
</dbReference>
<dbReference type="HOGENOM" id="CLU_935035_0_0_1"/>
<dbReference type="Pfam" id="PF00612">
    <property type="entry name" value="IQ"/>
    <property type="match status" value="1"/>
</dbReference>
<evidence type="ECO:0000256" key="1">
    <source>
        <dbReference type="ARBA" id="ARBA00022860"/>
    </source>
</evidence>
<dbReference type="STRING" id="4533.J3LJP7"/>
<protein>
    <recommendedName>
        <fullName evidence="7">DUF4005 domain-containing protein</fullName>
    </recommendedName>
</protein>
<dbReference type="CDD" id="cd23767">
    <property type="entry name" value="IQCD"/>
    <property type="match status" value="1"/>
</dbReference>
<dbReference type="EnsemblPlants" id="OB03G12730.1">
    <property type="protein sequence ID" value="OB03G12730.1"/>
    <property type="gene ID" value="OB03G12730"/>
</dbReference>
<feature type="region of interest" description="Disordered" evidence="4">
    <location>
        <begin position="104"/>
        <end position="137"/>
    </location>
</feature>
<dbReference type="Gramene" id="OB03G12730.1">
    <property type="protein sequence ID" value="OB03G12730.1"/>
    <property type="gene ID" value="OB03G12730"/>
</dbReference>
<dbReference type="OrthoDB" id="694295at2759"/>